<dbReference type="InterPro" id="IPR013103">
    <property type="entry name" value="RVT_2"/>
</dbReference>
<dbReference type="Gene3D" id="3.30.420.10">
    <property type="entry name" value="Ribonuclease H-like superfamily/Ribonuclease H"/>
    <property type="match status" value="1"/>
</dbReference>
<dbReference type="Proteomes" id="UP001374535">
    <property type="component" value="Chromosome 3"/>
</dbReference>
<dbReference type="InterPro" id="IPR036397">
    <property type="entry name" value="RNaseH_sf"/>
</dbReference>
<dbReference type="SMART" id="SM00343">
    <property type="entry name" value="ZnF_C2HC"/>
    <property type="match status" value="1"/>
</dbReference>
<evidence type="ECO:0000313" key="3">
    <source>
        <dbReference type="EMBL" id="WVZ17702.1"/>
    </source>
</evidence>
<dbReference type="Pfam" id="PF13456">
    <property type="entry name" value="RVT_3"/>
    <property type="match status" value="1"/>
</dbReference>
<protein>
    <recommendedName>
        <fullName evidence="2">CCHC-type domain-containing protein</fullName>
    </recommendedName>
</protein>
<dbReference type="InterPro" id="IPR012337">
    <property type="entry name" value="RNaseH-like_sf"/>
</dbReference>
<keyword evidence="1" id="KW-0479">Metal-binding</keyword>
<dbReference type="InterPro" id="IPR001878">
    <property type="entry name" value="Znf_CCHC"/>
</dbReference>
<dbReference type="Pfam" id="PF00098">
    <property type="entry name" value="zf-CCHC"/>
    <property type="match status" value="1"/>
</dbReference>
<dbReference type="PANTHER" id="PTHR35317:SF35">
    <property type="entry name" value="DUF4219 DOMAIN-CONTAINING PROTEIN"/>
    <property type="match status" value="1"/>
</dbReference>
<keyword evidence="4" id="KW-1185">Reference proteome</keyword>
<feature type="domain" description="CCHC-type" evidence="2">
    <location>
        <begin position="368"/>
        <end position="384"/>
    </location>
</feature>
<gene>
    <name evidence="3" type="ORF">V8G54_010684</name>
</gene>
<dbReference type="SUPFAM" id="SSF53098">
    <property type="entry name" value="Ribonuclease H-like"/>
    <property type="match status" value="1"/>
</dbReference>
<evidence type="ECO:0000259" key="2">
    <source>
        <dbReference type="PROSITE" id="PS50158"/>
    </source>
</evidence>
<dbReference type="CDD" id="cd06222">
    <property type="entry name" value="RNase_H_like"/>
    <property type="match status" value="1"/>
</dbReference>
<organism evidence="3 4">
    <name type="scientific">Vigna mungo</name>
    <name type="common">Black gram</name>
    <name type="synonym">Phaseolus mungo</name>
    <dbReference type="NCBI Taxonomy" id="3915"/>
    <lineage>
        <taxon>Eukaryota</taxon>
        <taxon>Viridiplantae</taxon>
        <taxon>Streptophyta</taxon>
        <taxon>Embryophyta</taxon>
        <taxon>Tracheophyta</taxon>
        <taxon>Spermatophyta</taxon>
        <taxon>Magnoliopsida</taxon>
        <taxon>eudicotyledons</taxon>
        <taxon>Gunneridae</taxon>
        <taxon>Pentapetalae</taxon>
        <taxon>rosids</taxon>
        <taxon>fabids</taxon>
        <taxon>Fabales</taxon>
        <taxon>Fabaceae</taxon>
        <taxon>Papilionoideae</taxon>
        <taxon>50 kb inversion clade</taxon>
        <taxon>NPAAA clade</taxon>
        <taxon>indigoferoid/millettioid clade</taxon>
        <taxon>Phaseoleae</taxon>
        <taxon>Vigna</taxon>
    </lineage>
</organism>
<accession>A0AAQ3S539</accession>
<dbReference type="InterPro" id="IPR025724">
    <property type="entry name" value="GAG-pre-integrase_dom"/>
</dbReference>
<dbReference type="PROSITE" id="PS50158">
    <property type="entry name" value="ZF_CCHC"/>
    <property type="match status" value="1"/>
</dbReference>
<dbReference type="Pfam" id="PF14223">
    <property type="entry name" value="Retrotran_gag_2"/>
    <property type="match status" value="1"/>
</dbReference>
<dbReference type="InterPro" id="IPR002156">
    <property type="entry name" value="RNaseH_domain"/>
</dbReference>
<dbReference type="GO" id="GO:0003676">
    <property type="term" value="F:nucleic acid binding"/>
    <property type="evidence" value="ECO:0007669"/>
    <property type="project" value="InterPro"/>
</dbReference>
<dbReference type="Pfam" id="PF13976">
    <property type="entry name" value="gag_pre-integrs"/>
    <property type="match status" value="1"/>
</dbReference>
<dbReference type="GO" id="GO:0004523">
    <property type="term" value="F:RNA-DNA hybrid ribonuclease activity"/>
    <property type="evidence" value="ECO:0007669"/>
    <property type="project" value="InterPro"/>
</dbReference>
<reference evidence="3 4" key="1">
    <citation type="journal article" date="2023" name="Life. Sci Alliance">
        <title>Evolutionary insights into 3D genome organization and epigenetic landscape of Vigna mungo.</title>
        <authorList>
            <person name="Junaid A."/>
            <person name="Singh B."/>
            <person name="Bhatia S."/>
        </authorList>
    </citation>
    <scope>NUCLEOTIDE SEQUENCE [LARGE SCALE GENOMIC DNA]</scope>
    <source>
        <strain evidence="3">Urdbean</strain>
    </source>
</reference>
<dbReference type="InterPro" id="IPR054722">
    <property type="entry name" value="PolX-like_BBD"/>
</dbReference>
<dbReference type="SUPFAM" id="SSF57756">
    <property type="entry name" value="Retrovirus zinc finger-like domains"/>
    <property type="match status" value="1"/>
</dbReference>
<name>A0AAQ3S539_VIGMU</name>
<keyword evidence="1" id="KW-0863">Zinc-finger</keyword>
<dbReference type="Pfam" id="PF07727">
    <property type="entry name" value="RVT_2"/>
    <property type="match status" value="1"/>
</dbReference>
<dbReference type="InterPro" id="IPR036875">
    <property type="entry name" value="Znf_CCHC_sf"/>
</dbReference>
<evidence type="ECO:0000313" key="4">
    <source>
        <dbReference type="Proteomes" id="UP001374535"/>
    </source>
</evidence>
<dbReference type="EMBL" id="CP144698">
    <property type="protein sequence ID" value="WVZ17702.1"/>
    <property type="molecule type" value="Genomic_DNA"/>
</dbReference>
<dbReference type="AlphaFoldDB" id="A0AAQ3S539"/>
<sequence>MFVRGKKLVCRVSIVEANSLRVSKENLAFRLSIVEAVLFELAECSSSGSFVEASDRTRFPLFKVLFRYVILSERHRLFQKLFFKFAKMAGHNQNLVFAQGASINRPPLFTGDNYAFLKVIMEIFMASVDRGIWESVQNEVEKPFFNWTTEENRRAQFDIKVRNIISSVVVLDEFYRISVCKTAHEMWEVLRVTHEGTEDVKRARKNTFIQEYEMFIMQPGETIYDVQKRFTHIVNHLTGLGKTFDSDELNVKILKSLDRSWQPKVTAISESQNLSQMTMPILFGKLREHELELRRLTAEEDQGKRKTLAFKSEISKGKSSKEFEDDDSDDEENMSLMIMKFAKFMKAKGKDKYLKERRENQESPSSVKCYGCGERGHMKIECPKSKKSEEKKEIKFLKKKKAYIAWEDNVDSDEESNICLKADLEDTGSQEPTQSKKSLWYLESGCSRHMTGDKKRFISLEKKKQGFVTYGDNNKGRIMGTGDIGGGNTLTIRDVLYVEGLKYNLLSISQLCDKGLKVTFENDKCTVYFKDSADIALQGVRHNNIYLIDIESASSHSITCLVVKEENPWLWHKRAAHIHMQHLNKLISKDLVIGLPKLKFEKDKLCTSGQVYVSQPPGFEDFKCLDHVYKLKKALYGLKQAPRSWYERLSTFLIDNDFSRDDIIFGSTDDSLCEEFAKITQGEFEMSMMGLQIKQMNGGTFISQKKYCREILKKFGMDTCKEATTPMTTSCYLDKDESGKGVNEIMFRGCVKINCDGAYTRNGKKAAAGGVLRDFDGEFLFAFSSVLRVGSSVEAELFAIKLGMEIGISMGYSNLIVEKKLACRVSIVEANSLRVSKENLAFRLSIVGAVLFELAECSSSGSFVEARFFYQFSFTIFVICETHF</sequence>
<proteinExistence type="predicted"/>
<dbReference type="InterPro" id="IPR044730">
    <property type="entry name" value="RNase_H-like_dom_plant"/>
</dbReference>
<evidence type="ECO:0000256" key="1">
    <source>
        <dbReference type="PROSITE-ProRule" id="PRU00047"/>
    </source>
</evidence>
<dbReference type="Gene3D" id="4.10.60.10">
    <property type="entry name" value="Zinc finger, CCHC-type"/>
    <property type="match status" value="1"/>
</dbReference>
<dbReference type="GO" id="GO:0008270">
    <property type="term" value="F:zinc ion binding"/>
    <property type="evidence" value="ECO:0007669"/>
    <property type="project" value="UniProtKB-KW"/>
</dbReference>
<keyword evidence="1" id="KW-0862">Zinc</keyword>
<dbReference type="Pfam" id="PF22936">
    <property type="entry name" value="Pol_BBD"/>
    <property type="match status" value="1"/>
</dbReference>
<dbReference type="PANTHER" id="PTHR35317">
    <property type="entry name" value="OS04G0629600 PROTEIN"/>
    <property type="match status" value="1"/>
</dbReference>